<dbReference type="SUPFAM" id="SSF53613">
    <property type="entry name" value="Ribokinase-like"/>
    <property type="match status" value="1"/>
</dbReference>
<evidence type="ECO:0000256" key="5">
    <source>
        <dbReference type="ARBA" id="ARBA00022840"/>
    </source>
</evidence>
<evidence type="ECO:0000256" key="6">
    <source>
        <dbReference type="PIRNR" id="PIRNR000535"/>
    </source>
</evidence>
<dbReference type="RefSeq" id="WP_100916701.1">
    <property type="nucleotide sequence ID" value="NZ_CP025057.1"/>
</dbReference>
<protein>
    <submittedName>
        <fullName evidence="8">1-phosphofructokinase</fullName>
    </submittedName>
</protein>
<dbReference type="EMBL" id="CP025057">
    <property type="protein sequence ID" value="AUB31724.1"/>
    <property type="molecule type" value="Genomic_DNA"/>
</dbReference>
<organism evidence="8 9">
    <name type="scientific">Spiroplasma floricola 23-6</name>
    <dbReference type="NCBI Taxonomy" id="1336749"/>
    <lineage>
        <taxon>Bacteria</taxon>
        <taxon>Bacillati</taxon>
        <taxon>Mycoplasmatota</taxon>
        <taxon>Mollicutes</taxon>
        <taxon>Entomoplasmatales</taxon>
        <taxon>Spiroplasmataceae</taxon>
        <taxon>Spiroplasma</taxon>
    </lineage>
</organism>
<dbReference type="NCBIfam" id="TIGR03168">
    <property type="entry name" value="1-PFK"/>
    <property type="match status" value="1"/>
</dbReference>
<accession>A0A2K8SE34</accession>
<dbReference type="GO" id="GO:0005524">
    <property type="term" value="F:ATP binding"/>
    <property type="evidence" value="ECO:0007669"/>
    <property type="project" value="UniProtKB-KW"/>
</dbReference>
<dbReference type="KEGG" id="sfz:SFLOR_v1c06760"/>
<dbReference type="PANTHER" id="PTHR46566:SF1">
    <property type="entry name" value="1-PHOSPHOFRUCTOKINASE"/>
    <property type="match status" value="1"/>
</dbReference>
<sequence>MKNKIYIISLSPAIDYILEFDDLKKDKTNRPFNTEMYPSGKGIHIAMMLKNLSLESKSIIFTTGDLENYFYSQLDKLKIDYKKFRAKENIRINLKLIDSDQTECTAQAPAIDENDLKKMIEYLKQNLKEGDFVIATGSLPKGLDSKIYSQIVEVSNSLKCKCIVDAFGEPLNYAIEKKPFLIKPNIEELSLTTGIVINNEKDILVAGKKLLEKGVENILISMGKKGAIFLNKELMKYCSVGKWDHKLVNAAGAGDSMVAGFLNEYILTNDYEKALKMAIICGSATAYSKRIASKELVDQLKEQINSLELKNLE</sequence>
<gene>
    <name evidence="8" type="primary">fruK</name>
    <name evidence="8" type="ORF">SFLOR_v1c06760</name>
</gene>
<dbReference type="GO" id="GO:0005829">
    <property type="term" value="C:cytosol"/>
    <property type="evidence" value="ECO:0007669"/>
    <property type="project" value="TreeGrafter"/>
</dbReference>
<evidence type="ECO:0000256" key="3">
    <source>
        <dbReference type="ARBA" id="ARBA00022741"/>
    </source>
</evidence>
<keyword evidence="2 6" id="KW-0808">Transferase</keyword>
<evidence type="ECO:0000259" key="7">
    <source>
        <dbReference type="Pfam" id="PF00294"/>
    </source>
</evidence>
<dbReference type="Gene3D" id="3.40.1190.20">
    <property type="match status" value="1"/>
</dbReference>
<proteinExistence type="inferred from homology"/>
<dbReference type="CDD" id="cd01164">
    <property type="entry name" value="FruK_PfkB_like"/>
    <property type="match status" value="1"/>
</dbReference>
<dbReference type="AlphaFoldDB" id="A0A2K8SE34"/>
<dbReference type="Proteomes" id="UP000231823">
    <property type="component" value="Chromosome"/>
</dbReference>
<comment type="similarity">
    <text evidence="1">Belongs to the carbohydrate kinase PfkB family.</text>
</comment>
<keyword evidence="9" id="KW-1185">Reference proteome</keyword>
<dbReference type="InterPro" id="IPR017583">
    <property type="entry name" value="Tagatose/fructose_Pkinase"/>
</dbReference>
<dbReference type="OrthoDB" id="9801219at2"/>
<evidence type="ECO:0000256" key="2">
    <source>
        <dbReference type="ARBA" id="ARBA00022679"/>
    </source>
</evidence>
<evidence type="ECO:0000256" key="1">
    <source>
        <dbReference type="ARBA" id="ARBA00010688"/>
    </source>
</evidence>
<dbReference type="Pfam" id="PF00294">
    <property type="entry name" value="PfkB"/>
    <property type="match status" value="1"/>
</dbReference>
<evidence type="ECO:0000256" key="4">
    <source>
        <dbReference type="ARBA" id="ARBA00022777"/>
    </source>
</evidence>
<dbReference type="PANTHER" id="PTHR46566">
    <property type="entry name" value="1-PHOSPHOFRUCTOKINASE-RELATED"/>
    <property type="match status" value="1"/>
</dbReference>
<dbReference type="PIRSF" id="PIRSF000535">
    <property type="entry name" value="1PFK/6PFK/LacC"/>
    <property type="match status" value="1"/>
</dbReference>
<evidence type="ECO:0000313" key="9">
    <source>
        <dbReference type="Proteomes" id="UP000231823"/>
    </source>
</evidence>
<keyword evidence="5" id="KW-0067">ATP-binding</keyword>
<dbReference type="InterPro" id="IPR029056">
    <property type="entry name" value="Ribokinase-like"/>
</dbReference>
<dbReference type="InterPro" id="IPR011611">
    <property type="entry name" value="PfkB_dom"/>
</dbReference>
<evidence type="ECO:0000313" key="8">
    <source>
        <dbReference type="EMBL" id="AUB31724.1"/>
    </source>
</evidence>
<dbReference type="GO" id="GO:0008443">
    <property type="term" value="F:phosphofructokinase activity"/>
    <property type="evidence" value="ECO:0007669"/>
    <property type="project" value="TreeGrafter"/>
</dbReference>
<keyword evidence="4 8" id="KW-0418">Kinase</keyword>
<feature type="domain" description="Carbohydrate kinase PfkB" evidence="7">
    <location>
        <begin position="14"/>
        <end position="286"/>
    </location>
</feature>
<reference evidence="8 9" key="1">
    <citation type="submission" date="2017-12" db="EMBL/GenBank/DDBJ databases">
        <title>Complete genome sequence of Spiroplasma floricola 23-6 (ATCC 29989).</title>
        <authorList>
            <person name="Tsai Y.-M."/>
            <person name="Wu P.-S."/>
            <person name="Lo W.-S."/>
            <person name="Kuo C.-H."/>
        </authorList>
    </citation>
    <scope>NUCLEOTIDE SEQUENCE [LARGE SCALE GENOMIC DNA]</scope>
    <source>
        <strain evidence="8 9">23-6</strain>
    </source>
</reference>
<keyword evidence="3" id="KW-0547">Nucleotide-binding</keyword>
<name>A0A2K8SE34_9MOLU</name>